<evidence type="ECO:0000313" key="3">
    <source>
        <dbReference type="Proteomes" id="UP000003781"/>
    </source>
</evidence>
<sequence length="27" mass="2787">MSSRTHPTHGNTCVNGGTETSVKQVTG</sequence>
<feature type="region of interest" description="Disordered" evidence="1">
    <location>
        <begin position="1"/>
        <end position="27"/>
    </location>
</feature>
<proteinExistence type="predicted"/>
<dbReference type="AlphaFoldDB" id="A3IIS9"/>
<reference evidence="2 3" key="1">
    <citation type="submission" date="2007-03" db="EMBL/GenBank/DDBJ databases">
        <authorList>
            <person name="Stal L."/>
            <person name="Ferriera S."/>
            <person name="Johnson J."/>
            <person name="Kravitz S."/>
            <person name="Beeson K."/>
            <person name="Sutton G."/>
            <person name="Rogers Y.-H."/>
            <person name="Friedman R."/>
            <person name="Frazier M."/>
            <person name="Venter J.C."/>
        </authorList>
    </citation>
    <scope>NUCLEOTIDE SEQUENCE [LARGE SCALE GENOMIC DNA]</scope>
    <source>
        <strain evidence="2 3">CCY0110</strain>
    </source>
</reference>
<evidence type="ECO:0000313" key="2">
    <source>
        <dbReference type="EMBL" id="EAZ93711.1"/>
    </source>
</evidence>
<accession>A3IIS9</accession>
<organism evidence="2 3">
    <name type="scientific">Crocosphaera chwakensis CCY0110</name>
    <dbReference type="NCBI Taxonomy" id="391612"/>
    <lineage>
        <taxon>Bacteria</taxon>
        <taxon>Bacillati</taxon>
        <taxon>Cyanobacteriota</taxon>
        <taxon>Cyanophyceae</taxon>
        <taxon>Oscillatoriophycideae</taxon>
        <taxon>Chroococcales</taxon>
        <taxon>Aphanothecaceae</taxon>
        <taxon>Crocosphaera</taxon>
        <taxon>Crocosphaera chwakensis</taxon>
    </lineage>
</organism>
<keyword evidence="3" id="KW-1185">Reference proteome</keyword>
<evidence type="ECO:0000256" key="1">
    <source>
        <dbReference type="SAM" id="MobiDB-lite"/>
    </source>
</evidence>
<dbReference type="EMBL" id="AAXW01000002">
    <property type="protein sequence ID" value="EAZ93711.1"/>
    <property type="molecule type" value="Genomic_DNA"/>
</dbReference>
<dbReference type="Proteomes" id="UP000003781">
    <property type="component" value="Unassembled WGS sequence"/>
</dbReference>
<protein>
    <submittedName>
        <fullName evidence="2">Uncharacterized protein</fullName>
    </submittedName>
</protein>
<gene>
    <name evidence="2" type="ORF">CY0110_17987</name>
</gene>
<name>A3IIS9_9CHRO</name>
<comment type="caution">
    <text evidence="2">The sequence shown here is derived from an EMBL/GenBank/DDBJ whole genome shotgun (WGS) entry which is preliminary data.</text>
</comment>